<dbReference type="EMBL" id="BMTL01000007">
    <property type="protein sequence ID" value="GGR80979.1"/>
    <property type="molecule type" value="Genomic_DNA"/>
</dbReference>
<reference evidence="4" key="1">
    <citation type="journal article" date="2014" name="Int. J. Syst. Evol. Microbiol.">
        <title>Complete genome sequence of Corynebacterium casei LMG S-19264T (=DSM 44701T), isolated from a smear-ripened cheese.</title>
        <authorList>
            <consortium name="US DOE Joint Genome Institute (JGI-PGF)"/>
            <person name="Walter F."/>
            <person name="Albersmeier A."/>
            <person name="Kalinowski J."/>
            <person name="Ruckert C."/>
        </authorList>
    </citation>
    <scope>NUCLEOTIDE SEQUENCE</scope>
    <source>
        <strain evidence="4">JCM 4386</strain>
    </source>
</reference>
<dbReference type="InterPro" id="IPR036412">
    <property type="entry name" value="HAD-like_sf"/>
</dbReference>
<evidence type="ECO:0000256" key="1">
    <source>
        <dbReference type="ARBA" id="ARBA00001946"/>
    </source>
</evidence>
<gene>
    <name evidence="4" type="ORF">GCM10010269_20170</name>
</gene>
<dbReference type="InterPro" id="IPR023214">
    <property type="entry name" value="HAD_sf"/>
</dbReference>
<comment type="caution">
    <text evidence="4">The sequence shown here is derived from an EMBL/GenBank/DDBJ whole genome shotgun (WGS) entry which is preliminary data.</text>
</comment>
<dbReference type="GO" id="GO:0046380">
    <property type="term" value="P:N-acetylneuraminate biosynthetic process"/>
    <property type="evidence" value="ECO:0007669"/>
    <property type="project" value="TreeGrafter"/>
</dbReference>
<dbReference type="GO" id="GO:0050124">
    <property type="term" value="F:N-acylneuraminate-9-phosphatase activity"/>
    <property type="evidence" value="ECO:0007669"/>
    <property type="project" value="TreeGrafter"/>
</dbReference>
<dbReference type="SFLD" id="SFLDG01129">
    <property type="entry name" value="C1.5:_HAD__Beta-PGM__Phosphata"/>
    <property type="match status" value="1"/>
</dbReference>
<organism evidence="4 5">
    <name type="scientific">Streptomyces humidus</name>
    <dbReference type="NCBI Taxonomy" id="52259"/>
    <lineage>
        <taxon>Bacteria</taxon>
        <taxon>Bacillati</taxon>
        <taxon>Actinomycetota</taxon>
        <taxon>Actinomycetes</taxon>
        <taxon>Kitasatosporales</taxon>
        <taxon>Streptomycetaceae</taxon>
        <taxon>Streptomyces</taxon>
    </lineage>
</organism>
<protein>
    <submittedName>
        <fullName evidence="4">Hydrolase</fullName>
    </submittedName>
</protein>
<evidence type="ECO:0000313" key="5">
    <source>
        <dbReference type="Proteomes" id="UP000606194"/>
    </source>
</evidence>
<evidence type="ECO:0000256" key="3">
    <source>
        <dbReference type="ARBA" id="ARBA00022842"/>
    </source>
</evidence>
<dbReference type="NCBIfam" id="TIGR01662">
    <property type="entry name" value="HAD-SF-IIIA"/>
    <property type="match status" value="1"/>
</dbReference>
<dbReference type="InterPro" id="IPR006439">
    <property type="entry name" value="HAD-SF_hydro_IA"/>
</dbReference>
<evidence type="ECO:0000256" key="2">
    <source>
        <dbReference type="ARBA" id="ARBA00022801"/>
    </source>
</evidence>
<evidence type="ECO:0000313" key="4">
    <source>
        <dbReference type="EMBL" id="GGR80979.1"/>
    </source>
</evidence>
<keyword evidence="3" id="KW-0460">Magnesium</keyword>
<dbReference type="AlphaFoldDB" id="A0A918FTV7"/>
<dbReference type="Gene3D" id="1.20.120.710">
    <property type="entry name" value="Haloacid dehalogenase hydrolase-like domain"/>
    <property type="match status" value="1"/>
</dbReference>
<keyword evidence="5" id="KW-1185">Reference proteome</keyword>
<dbReference type="PANTHER" id="PTHR46470">
    <property type="entry name" value="N-ACYLNEURAMINATE-9-PHOSPHATASE"/>
    <property type="match status" value="1"/>
</dbReference>
<dbReference type="InterPro" id="IPR006549">
    <property type="entry name" value="HAD-SF_hydro_IIIA"/>
</dbReference>
<accession>A0A918FTV7</accession>
<sequence>MTPTPHQPLVPPMPAVTTVLFDIDNTLIPTRAIWQHALDAVATRLAGAHPGVSAAVIASTYVSTSDRLWGDYDRALAPLGSHTAARRHVWESALREAGIVLDERQLAAHVDDFAHRQMRAIRTVPAIVDAFRRLAAVYQLGVVTNGDADQQHAKLEQAGLERYFETVVCALGNGHRKPHPAPFHRACEDLAVRPEECLYVGDEWTADIVGARAAGLHPVWITPTGQPPPGSAPTTRFTSLASCLAALCDHAARRPIRETEPT</sequence>
<keyword evidence="2 4" id="KW-0378">Hydrolase</keyword>
<comment type="cofactor">
    <cofactor evidence="1">
        <name>Mg(2+)</name>
        <dbReference type="ChEBI" id="CHEBI:18420"/>
    </cofactor>
</comment>
<name>A0A918FTV7_9ACTN</name>
<dbReference type="Gene3D" id="3.40.50.1000">
    <property type="entry name" value="HAD superfamily/HAD-like"/>
    <property type="match status" value="1"/>
</dbReference>
<dbReference type="Proteomes" id="UP000606194">
    <property type="component" value="Unassembled WGS sequence"/>
</dbReference>
<dbReference type="PANTHER" id="PTHR46470:SF3">
    <property type="entry name" value="N-ACYLNEURAMINATE-9-PHOSPHATASE"/>
    <property type="match status" value="1"/>
</dbReference>
<dbReference type="SUPFAM" id="SSF56784">
    <property type="entry name" value="HAD-like"/>
    <property type="match status" value="1"/>
</dbReference>
<dbReference type="RefSeq" id="WP_190148922.1">
    <property type="nucleotide sequence ID" value="NZ_BMTL01000007.1"/>
</dbReference>
<dbReference type="NCBIfam" id="TIGR01509">
    <property type="entry name" value="HAD-SF-IA-v3"/>
    <property type="match status" value="1"/>
</dbReference>
<dbReference type="InterPro" id="IPR051400">
    <property type="entry name" value="HAD-like_hydrolase"/>
</dbReference>
<reference evidence="4" key="2">
    <citation type="submission" date="2020-09" db="EMBL/GenBank/DDBJ databases">
        <authorList>
            <person name="Sun Q."/>
            <person name="Ohkuma M."/>
        </authorList>
    </citation>
    <scope>NUCLEOTIDE SEQUENCE</scope>
    <source>
        <strain evidence="4">JCM 4386</strain>
    </source>
</reference>
<proteinExistence type="predicted"/>
<dbReference type="NCBIfam" id="TIGR01549">
    <property type="entry name" value="HAD-SF-IA-v1"/>
    <property type="match status" value="1"/>
</dbReference>
<dbReference type="SFLD" id="SFLDS00003">
    <property type="entry name" value="Haloacid_Dehalogenase"/>
    <property type="match status" value="1"/>
</dbReference>
<dbReference type="Pfam" id="PF00702">
    <property type="entry name" value="Hydrolase"/>
    <property type="match status" value="1"/>
</dbReference>